<feature type="domain" description="Amine oxidase" evidence="1">
    <location>
        <begin position="12"/>
        <end position="434"/>
    </location>
</feature>
<dbReference type="AlphaFoldDB" id="A0A1I4NXI2"/>
<dbReference type="Pfam" id="PF01593">
    <property type="entry name" value="Amino_oxidase"/>
    <property type="match status" value="1"/>
</dbReference>
<dbReference type="Gene3D" id="1.10.3110.10">
    <property type="entry name" value="protoporphyrinogen ix oxidase, domain 3"/>
    <property type="match status" value="1"/>
</dbReference>
<accession>A0A1I4NXI2</accession>
<evidence type="ECO:0000313" key="3">
    <source>
        <dbReference type="Proteomes" id="UP000199470"/>
    </source>
</evidence>
<keyword evidence="3" id="KW-1185">Reference proteome</keyword>
<dbReference type="Gene3D" id="3.90.660.20">
    <property type="entry name" value="Protoporphyrinogen oxidase, mitochondrial, domain 2"/>
    <property type="match status" value="1"/>
</dbReference>
<dbReference type="STRING" id="758825.SAMN02982985_03187"/>
<evidence type="ECO:0000259" key="1">
    <source>
        <dbReference type="Pfam" id="PF01593"/>
    </source>
</evidence>
<dbReference type="PANTHER" id="PTHR42923">
    <property type="entry name" value="PROTOPORPHYRINOGEN OXIDASE"/>
    <property type="match status" value="1"/>
</dbReference>
<dbReference type="EMBL" id="FOTW01000014">
    <property type="protein sequence ID" value="SFM20040.1"/>
    <property type="molecule type" value="Genomic_DNA"/>
</dbReference>
<evidence type="ECO:0000313" key="2">
    <source>
        <dbReference type="EMBL" id="SFM20040.1"/>
    </source>
</evidence>
<sequence length="437" mass="46362">MQRSVIVIGAGIAGLSAAHHLSRHGCQVTLLEAAGRVGGRMSTDLRDGYRIDRGAQFLSTGYVEIQALIARMGMAGQLSTCAQWGGTARAGKVRRVSPEKPWSVASSGLLGWGALLRLGLAGALDARRCAHLPLNDYAAWQQWDDQGTATWASERFGADALEHIFEPMLAGFFFQSPEAASRALALLTWSYGARRLKTAALEGGMGSLGEALAARLDVRLATPALGLSHDASGVRVDTPHGELCADHVILATTASAAAALYHPDCVLTRTLLATRYSSTINIGIALPGGIRGSAVPDDIYGLLIPRRERKVVAAVGIESRKSSSLVPQGELLNVMLDGQAGARLLDQGDAAVLNEVFPELERYFPGVRKNTAFAHFCRWREAEPCSAVGRARAIAAYRAALKPDQRVLLAGDYMSAPTTEGAAFSGKWAAAHLLANT</sequence>
<dbReference type="InterPro" id="IPR050464">
    <property type="entry name" value="Zeta_carotene_desat/Oxidored"/>
</dbReference>
<organism evidence="2 3">
    <name type="scientific">Rugamonas rubra</name>
    <dbReference type="NCBI Taxonomy" id="758825"/>
    <lineage>
        <taxon>Bacteria</taxon>
        <taxon>Pseudomonadati</taxon>
        <taxon>Pseudomonadota</taxon>
        <taxon>Betaproteobacteria</taxon>
        <taxon>Burkholderiales</taxon>
        <taxon>Oxalobacteraceae</taxon>
        <taxon>Telluria group</taxon>
        <taxon>Rugamonas</taxon>
    </lineage>
</organism>
<gene>
    <name evidence="2" type="ORF">SAMN02982985_03187</name>
</gene>
<dbReference type="RefSeq" id="WP_217429918.1">
    <property type="nucleotide sequence ID" value="NZ_FOTW01000014.1"/>
</dbReference>
<name>A0A1I4NXI2_9BURK</name>
<dbReference type="SUPFAM" id="SSF54373">
    <property type="entry name" value="FAD-linked reductases, C-terminal domain"/>
    <property type="match status" value="1"/>
</dbReference>
<dbReference type="GO" id="GO:0016491">
    <property type="term" value="F:oxidoreductase activity"/>
    <property type="evidence" value="ECO:0007669"/>
    <property type="project" value="InterPro"/>
</dbReference>
<reference evidence="2 3" key="1">
    <citation type="submission" date="2016-10" db="EMBL/GenBank/DDBJ databases">
        <authorList>
            <person name="de Groot N.N."/>
        </authorList>
    </citation>
    <scope>NUCLEOTIDE SEQUENCE [LARGE SCALE GENOMIC DNA]</scope>
    <source>
        <strain evidence="2 3">ATCC 43154</strain>
    </source>
</reference>
<dbReference type="InterPro" id="IPR036188">
    <property type="entry name" value="FAD/NAD-bd_sf"/>
</dbReference>
<dbReference type="PRINTS" id="PR00420">
    <property type="entry name" value="RNGMNOXGNASE"/>
</dbReference>
<dbReference type="Proteomes" id="UP000199470">
    <property type="component" value="Unassembled WGS sequence"/>
</dbReference>
<dbReference type="InterPro" id="IPR002937">
    <property type="entry name" value="Amino_oxidase"/>
</dbReference>
<protein>
    <submittedName>
        <fullName evidence="2">Oxygen-dependent protoporphyrinogen oxidase</fullName>
    </submittedName>
</protein>
<dbReference type="Gene3D" id="3.50.50.60">
    <property type="entry name" value="FAD/NAD(P)-binding domain"/>
    <property type="match status" value="1"/>
</dbReference>
<proteinExistence type="predicted"/>
<dbReference type="SUPFAM" id="SSF51905">
    <property type="entry name" value="FAD/NAD(P)-binding domain"/>
    <property type="match status" value="1"/>
</dbReference>